<reference evidence="13 14" key="1">
    <citation type="submission" date="2014-04" db="EMBL/GenBank/DDBJ databases">
        <title>Evolutionary Origins and Diversification of the Mycorrhizal Mutualists.</title>
        <authorList>
            <consortium name="DOE Joint Genome Institute"/>
            <consortium name="Mycorrhizal Genomics Consortium"/>
            <person name="Kohler A."/>
            <person name="Kuo A."/>
            <person name="Nagy L.G."/>
            <person name="Floudas D."/>
            <person name="Copeland A."/>
            <person name="Barry K.W."/>
            <person name="Cichocki N."/>
            <person name="Veneault-Fourrey C."/>
            <person name="LaButti K."/>
            <person name="Lindquist E.A."/>
            <person name="Lipzen A."/>
            <person name="Lundell T."/>
            <person name="Morin E."/>
            <person name="Murat C."/>
            <person name="Riley R."/>
            <person name="Ohm R."/>
            <person name="Sun H."/>
            <person name="Tunlid A."/>
            <person name="Henrissat B."/>
            <person name="Grigoriev I.V."/>
            <person name="Hibbett D.S."/>
            <person name="Martin F."/>
        </authorList>
    </citation>
    <scope>NUCLEOTIDE SEQUENCE [LARGE SCALE GENOMIC DNA]</scope>
    <source>
        <strain evidence="13 14">MD-312</strain>
    </source>
</reference>
<comment type="subcellular location">
    <subcellularLocation>
        <location evidence="2">Membrane</location>
    </subcellularLocation>
</comment>
<evidence type="ECO:0000256" key="5">
    <source>
        <dbReference type="ARBA" id="ARBA00022692"/>
    </source>
</evidence>
<evidence type="ECO:0000313" key="14">
    <source>
        <dbReference type="Proteomes" id="UP000053820"/>
    </source>
</evidence>
<keyword evidence="4" id="KW-0349">Heme</keyword>
<dbReference type="GO" id="GO:0004497">
    <property type="term" value="F:monooxygenase activity"/>
    <property type="evidence" value="ECO:0007669"/>
    <property type="project" value="InterPro"/>
</dbReference>
<keyword evidence="11 12" id="KW-0472">Membrane</keyword>
<dbReference type="GO" id="GO:0005506">
    <property type="term" value="F:iron ion binding"/>
    <property type="evidence" value="ECO:0007669"/>
    <property type="project" value="InterPro"/>
</dbReference>
<sequence length="352" mass="40018">MDSAGLLVCGLAVAVVATFAVDRVRWSKLDAIPVVGPSGHLTSYYGAAKFIRHAKSMLQEGYDRHKDTFFRVPMMDRWTVVLTGTELVEELRKIPDEKLSFDHAMQDLLQVKYTFGFEAQTSPYHVAVVKGHLKRNLSSLFPDIHDEICRTFDEIIPASETDWMGVQAYPAVMKATCRTSNRVFVGLPICQSTEFEDVQSKFALQVILRASLVNFFPKLMHPIIGRLLTNTPSSLRRCMDLLSPFVEERLRNVKQFGDHWPSHPFSNPEVGIFGGFCFVFLFLTFGCLLPWARPGRFFASTMMTAMMAHLVLNYDMKLEKEGVKPPDQWFQMNCSPNRTAEIMFKRVQTPAS</sequence>
<comment type="similarity">
    <text evidence="3">Belongs to the cytochrome P450 family.</text>
</comment>
<keyword evidence="10" id="KW-0503">Monooxygenase</keyword>
<accession>A0A0C9VHA0</accession>
<evidence type="ECO:0000256" key="3">
    <source>
        <dbReference type="ARBA" id="ARBA00010617"/>
    </source>
</evidence>
<evidence type="ECO:0008006" key="15">
    <source>
        <dbReference type="Google" id="ProtNLM"/>
    </source>
</evidence>
<evidence type="ECO:0000256" key="2">
    <source>
        <dbReference type="ARBA" id="ARBA00004370"/>
    </source>
</evidence>
<keyword evidence="5 12" id="KW-0812">Transmembrane</keyword>
<evidence type="ECO:0000256" key="1">
    <source>
        <dbReference type="ARBA" id="ARBA00001971"/>
    </source>
</evidence>
<dbReference type="GO" id="GO:0020037">
    <property type="term" value="F:heme binding"/>
    <property type="evidence" value="ECO:0007669"/>
    <property type="project" value="InterPro"/>
</dbReference>
<dbReference type="PANTHER" id="PTHR46206:SF5">
    <property type="entry name" value="P450, PUTATIVE (EUROFUNG)-RELATED"/>
    <property type="match status" value="1"/>
</dbReference>
<evidence type="ECO:0000256" key="6">
    <source>
        <dbReference type="ARBA" id="ARBA00022723"/>
    </source>
</evidence>
<gene>
    <name evidence="13" type="ORF">HYDPIDRAFT_187429</name>
</gene>
<evidence type="ECO:0000256" key="8">
    <source>
        <dbReference type="ARBA" id="ARBA00023002"/>
    </source>
</evidence>
<dbReference type="PANTHER" id="PTHR46206">
    <property type="entry name" value="CYTOCHROME P450"/>
    <property type="match status" value="1"/>
</dbReference>
<feature type="transmembrane region" description="Helical" evidence="12">
    <location>
        <begin position="270"/>
        <end position="292"/>
    </location>
</feature>
<dbReference type="SUPFAM" id="SSF48264">
    <property type="entry name" value="Cytochrome P450"/>
    <property type="match status" value="1"/>
</dbReference>
<evidence type="ECO:0000313" key="13">
    <source>
        <dbReference type="EMBL" id="KIJ65009.1"/>
    </source>
</evidence>
<keyword evidence="6" id="KW-0479">Metal-binding</keyword>
<protein>
    <recommendedName>
        <fullName evidence="15">Cytochrome P450</fullName>
    </recommendedName>
</protein>
<evidence type="ECO:0000256" key="10">
    <source>
        <dbReference type="ARBA" id="ARBA00023033"/>
    </source>
</evidence>
<evidence type="ECO:0000256" key="9">
    <source>
        <dbReference type="ARBA" id="ARBA00023004"/>
    </source>
</evidence>
<evidence type="ECO:0000256" key="4">
    <source>
        <dbReference type="ARBA" id="ARBA00022617"/>
    </source>
</evidence>
<evidence type="ECO:0000256" key="7">
    <source>
        <dbReference type="ARBA" id="ARBA00022989"/>
    </source>
</evidence>
<evidence type="ECO:0000256" key="11">
    <source>
        <dbReference type="ARBA" id="ARBA00023136"/>
    </source>
</evidence>
<dbReference type="Gene3D" id="1.10.630.10">
    <property type="entry name" value="Cytochrome P450"/>
    <property type="match status" value="1"/>
</dbReference>
<keyword evidence="8" id="KW-0560">Oxidoreductase</keyword>
<keyword evidence="9" id="KW-0408">Iron</keyword>
<evidence type="ECO:0000256" key="12">
    <source>
        <dbReference type="SAM" id="Phobius"/>
    </source>
</evidence>
<dbReference type="GO" id="GO:0016705">
    <property type="term" value="F:oxidoreductase activity, acting on paired donors, with incorporation or reduction of molecular oxygen"/>
    <property type="evidence" value="ECO:0007669"/>
    <property type="project" value="InterPro"/>
</dbReference>
<name>A0A0C9VHA0_9AGAM</name>
<keyword evidence="7 12" id="KW-1133">Transmembrane helix</keyword>
<dbReference type="OrthoDB" id="1844152at2759"/>
<dbReference type="InterPro" id="IPR036396">
    <property type="entry name" value="Cyt_P450_sf"/>
</dbReference>
<dbReference type="AlphaFoldDB" id="A0A0C9VHA0"/>
<dbReference type="EMBL" id="KN839844">
    <property type="protein sequence ID" value="KIJ65009.1"/>
    <property type="molecule type" value="Genomic_DNA"/>
</dbReference>
<keyword evidence="14" id="KW-1185">Reference proteome</keyword>
<dbReference type="HOGENOM" id="CLU_787684_0_0_1"/>
<organism evidence="13 14">
    <name type="scientific">Hydnomerulius pinastri MD-312</name>
    <dbReference type="NCBI Taxonomy" id="994086"/>
    <lineage>
        <taxon>Eukaryota</taxon>
        <taxon>Fungi</taxon>
        <taxon>Dikarya</taxon>
        <taxon>Basidiomycota</taxon>
        <taxon>Agaricomycotina</taxon>
        <taxon>Agaricomycetes</taxon>
        <taxon>Agaricomycetidae</taxon>
        <taxon>Boletales</taxon>
        <taxon>Boletales incertae sedis</taxon>
        <taxon>Leucogyrophana</taxon>
    </lineage>
</organism>
<comment type="cofactor">
    <cofactor evidence="1">
        <name>heme</name>
        <dbReference type="ChEBI" id="CHEBI:30413"/>
    </cofactor>
</comment>
<proteinExistence type="inferred from homology"/>
<dbReference type="Proteomes" id="UP000053820">
    <property type="component" value="Unassembled WGS sequence"/>
</dbReference>